<organism evidence="1 2">
    <name type="scientific">Bacillus wiedmannii</name>
    <dbReference type="NCBI Taxonomy" id="1890302"/>
    <lineage>
        <taxon>Bacteria</taxon>
        <taxon>Bacillati</taxon>
        <taxon>Bacillota</taxon>
        <taxon>Bacilli</taxon>
        <taxon>Bacillales</taxon>
        <taxon>Bacillaceae</taxon>
        <taxon>Bacillus</taxon>
        <taxon>Bacillus cereus group</taxon>
    </lineage>
</organism>
<reference evidence="1 2" key="1">
    <citation type="journal article" date="2015" name="Genome Announc.">
        <title>Next-Generation Whole-Genome Sequencing of Eight Strains of Bacillus cereus, Isolated from Food.</title>
        <authorList>
            <person name="Krawczyk A.O."/>
            <person name="de Jong A."/>
            <person name="Eijlander R.T."/>
            <person name="Berendsen E.M."/>
            <person name="Holsappel S."/>
            <person name="Wells-Bennik M.H."/>
            <person name="Kuipers O.P."/>
        </authorList>
    </citation>
    <scope>NUCLEOTIDE SEQUENCE [LARGE SCALE GENOMIC DNA]</scope>
    <source>
        <strain evidence="1 2">B4147</strain>
    </source>
</reference>
<evidence type="ECO:0000313" key="2">
    <source>
        <dbReference type="Proteomes" id="UP000035350"/>
    </source>
</evidence>
<gene>
    <name evidence="1" type="ORF">B4147_3641</name>
</gene>
<evidence type="ECO:0000313" key="1">
    <source>
        <dbReference type="EMBL" id="KKZ99057.1"/>
    </source>
</evidence>
<name>A0A0G8CH13_9BACI</name>
<protein>
    <submittedName>
        <fullName evidence="1">Uncharacterized protein</fullName>
    </submittedName>
</protein>
<dbReference type="Proteomes" id="UP000035350">
    <property type="component" value="Unassembled WGS sequence"/>
</dbReference>
<proteinExistence type="predicted"/>
<sequence>MEKYLFYIKEKMALLYKEPMLACNKYRFFYVLNEECYKVKL</sequence>
<dbReference type="AlphaFoldDB" id="A0A0G8CH13"/>
<dbReference type="EMBL" id="LCYN01000004">
    <property type="protein sequence ID" value="KKZ99057.1"/>
    <property type="molecule type" value="Genomic_DNA"/>
</dbReference>
<comment type="caution">
    <text evidence="1">The sequence shown here is derived from an EMBL/GenBank/DDBJ whole genome shotgun (WGS) entry which is preliminary data.</text>
</comment>
<dbReference type="PATRIC" id="fig|1396.433.peg.2521"/>
<accession>A0A0G8CH13</accession>
<reference evidence="2" key="2">
    <citation type="submission" date="2015-04" db="EMBL/GenBank/DDBJ databases">
        <title>Draft Genome Sequences of Eight Spore-Forming Food Isolates of Bacillus cereus Genome sequencing.</title>
        <authorList>
            <person name="Krawcyk A.O."/>
            <person name="de Jong A."/>
            <person name="Eijlander R.T."/>
            <person name="Berendsen E.M."/>
            <person name="Holsappel S."/>
            <person name="Wells-Bennik M."/>
            <person name="Kuipers O.P."/>
        </authorList>
    </citation>
    <scope>NUCLEOTIDE SEQUENCE [LARGE SCALE GENOMIC DNA]</scope>
    <source>
        <strain evidence="2">B4147</strain>
    </source>
</reference>